<feature type="region of interest" description="Disordered" evidence="1">
    <location>
        <begin position="1"/>
        <end position="25"/>
    </location>
</feature>
<dbReference type="OrthoDB" id="5972707at2759"/>
<proteinExistence type="predicted"/>
<evidence type="ECO:0000256" key="1">
    <source>
        <dbReference type="SAM" id="MobiDB-lite"/>
    </source>
</evidence>
<name>A0A3M6UHH4_POCDA</name>
<evidence type="ECO:0000313" key="2">
    <source>
        <dbReference type="EMBL" id="RMX53117.1"/>
    </source>
</evidence>
<dbReference type="AlphaFoldDB" id="A0A3M6UHH4"/>
<dbReference type="EMBL" id="RCHS01001512">
    <property type="protein sequence ID" value="RMX53117.1"/>
    <property type="molecule type" value="Genomic_DNA"/>
</dbReference>
<comment type="caution">
    <text evidence="2">The sequence shown here is derived from an EMBL/GenBank/DDBJ whole genome shotgun (WGS) entry which is preliminary data.</text>
</comment>
<sequence length="206" mass="23523">MAATREDSVVVSDSSDVLSDTENDLPKYLSSSRPLKLEQSPAVFEYLRSPDLSFFPRMSLKPDLSCLHVLIKAGAPSDYFREREETKPTMNNENTENSVDVDHQSLINILLQNPEDFNLKQKPSGIRENKMFTLDKREIPMSSAKTDDNGAYISKGSVTKFYMYNEEGSRPSHKDGNGVWYVNIRDSKGYRKEIVPANEIYELKRE</sequence>
<evidence type="ECO:0000313" key="3">
    <source>
        <dbReference type="Proteomes" id="UP000275408"/>
    </source>
</evidence>
<accession>A0A3M6UHH4</accession>
<organism evidence="2 3">
    <name type="scientific">Pocillopora damicornis</name>
    <name type="common">Cauliflower coral</name>
    <name type="synonym">Millepora damicornis</name>
    <dbReference type="NCBI Taxonomy" id="46731"/>
    <lineage>
        <taxon>Eukaryota</taxon>
        <taxon>Metazoa</taxon>
        <taxon>Cnidaria</taxon>
        <taxon>Anthozoa</taxon>
        <taxon>Hexacorallia</taxon>
        <taxon>Scleractinia</taxon>
        <taxon>Astrocoeniina</taxon>
        <taxon>Pocilloporidae</taxon>
        <taxon>Pocillopora</taxon>
    </lineage>
</organism>
<feature type="compositionally biased region" description="Low complexity" evidence="1">
    <location>
        <begin position="9"/>
        <end position="20"/>
    </location>
</feature>
<reference evidence="2 3" key="1">
    <citation type="journal article" date="2018" name="Sci. Rep.">
        <title>Comparative analysis of the Pocillopora damicornis genome highlights role of immune system in coral evolution.</title>
        <authorList>
            <person name="Cunning R."/>
            <person name="Bay R.A."/>
            <person name="Gillette P."/>
            <person name="Baker A.C."/>
            <person name="Traylor-Knowles N."/>
        </authorList>
    </citation>
    <scope>NUCLEOTIDE SEQUENCE [LARGE SCALE GENOMIC DNA]</scope>
    <source>
        <strain evidence="2">RSMAS</strain>
        <tissue evidence="2">Whole animal</tissue>
    </source>
</reference>
<keyword evidence="3" id="KW-1185">Reference proteome</keyword>
<gene>
    <name evidence="2" type="ORF">pdam_00015560</name>
</gene>
<protein>
    <submittedName>
        <fullName evidence="2">Uncharacterized protein</fullName>
    </submittedName>
</protein>
<dbReference type="Proteomes" id="UP000275408">
    <property type="component" value="Unassembled WGS sequence"/>
</dbReference>